<dbReference type="Proteomes" id="UP000636800">
    <property type="component" value="Unassembled WGS sequence"/>
</dbReference>
<dbReference type="EMBL" id="JADCNL010000633">
    <property type="protein sequence ID" value="KAG0445917.1"/>
    <property type="molecule type" value="Genomic_DNA"/>
</dbReference>
<keyword evidence="3" id="KW-1185">Reference proteome</keyword>
<proteinExistence type="predicted"/>
<dbReference type="Proteomes" id="UP000639772">
    <property type="component" value="Unassembled WGS sequence"/>
</dbReference>
<gene>
    <name evidence="2" type="ORF">HPP92_029086</name>
    <name evidence="1" type="ORF">HPP92_029097</name>
</gene>
<evidence type="ECO:0000313" key="4">
    <source>
        <dbReference type="Proteomes" id="UP000639772"/>
    </source>
</evidence>
<evidence type="ECO:0000313" key="3">
    <source>
        <dbReference type="Proteomes" id="UP000636800"/>
    </source>
</evidence>
<reference evidence="3 4" key="1">
    <citation type="journal article" date="2020" name="Nat. Food">
        <title>A phased Vanilla planifolia genome enables genetic improvement of flavour and production.</title>
        <authorList>
            <person name="Hasing T."/>
            <person name="Tang H."/>
            <person name="Brym M."/>
            <person name="Khazi F."/>
            <person name="Huang T."/>
            <person name="Chambers A.H."/>
        </authorList>
    </citation>
    <scope>NUCLEOTIDE SEQUENCE [LARGE SCALE GENOMIC DNA]</scope>
    <source>
        <tissue evidence="1">Leaf</tissue>
    </source>
</reference>
<protein>
    <submittedName>
        <fullName evidence="1">Uncharacterized protein</fullName>
    </submittedName>
</protein>
<accession>A0A835P3M0</accession>
<name>A0A835P3M0_VANPL</name>
<evidence type="ECO:0000313" key="1">
    <source>
        <dbReference type="EMBL" id="KAG0445909.1"/>
    </source>
</evidence>
<comment type="caution">
    <text evidence="1">The sequence shown here is derived from an EMBL/GenBank/DDBJ whole genome shotgun (WGS) entry which is preliminary data.</text>
</comment>
<dbReference type="EMBL" id="JADCNM010000634">
    <property type="protein sequence ID" value="KAG0445909.1"/>
    <property type="molecule type" value="Genomic_DNA"/>
</dbReference>
<evidence type="ECO:0000313" key="2">
    <source>
        <dbReference type="EMBL" id="KAG0445917.1"/>
    </source>
</evidence>
<sequence length="82" mass="9684">MEQWHENPQQCHTSITVNHSLVSCSHDNHREHRTGGWQEVSWVSILDWLDGYGSLITIGAWVAKFNTVRSARMWEWHGQRDR</sequence>
<dbReference type="AlphaFoldDB" id="A0A835P3M0"/>
<organism evidence="1 4">
    <name type="scientific">Vanilla planifolia</name>
    <name type="common">Vanilla</name>
    <dbReference type="NCBI Taxonomy" id="51239"/>
    <lineage>
        <taxon>Eukaryota</taxon>
        <taxon>Viridiplantae</taxon>
        <taxon>Streptophyta</taxon>
        <taxon>Embryophyta</taxon>
        <taxon>Tracheophyta</taxon>
        <taxon>Spermatophyta</taxon>
        <taxon>Magnoliopsida</taxon>
        <taxon>Liliopsida</taxon>
        <taxon>Asparagales</taxon>
        <taxon>Orchidaceae</taxon>
        <taxon>Vanilloideae</taxon>
        <taxon>Vanilleae</taxon>
        <taxon>Vanilla</taxon>
    </lineage>
</organism>